<dbReference type="FunFam" id="3.40.50.2000:FF:000119">
    <property type="entry name" value="Glycosyl transferase group 1"/>
    <property type="match status" value="1"/>
</dbReference>
<dbReference type="Gene3D" id="3.40.50.2000">
    <property type="entry name" value="Glycogen Phosphorylase B"/>
    <property type="match status" value="2"/>
</dbReference>
<dbReference type="GO" id="GO:0016757">
    <property type="term" value="F:glycosyltransferase activity"/>
    <property type="evidence" value="ECO:0007669"/>
    <property type="project" value="InterPro"/>
</dbReference>
<reference evidence="4" key="1">
    <citation type="submission" date="2020-02" db="EMBL/GenBank/DDBJ databases">
        <authorList>
            <person name="Meier V. D."/>
        </authorList>
    </citation>
    <scope>NUCLEOTIDE SEQUENCE</scope>
    <source>
        <strain evidence="4">AVDCRST_MAG56</strain>
    </source>
</reference>
<keyword evidence="1" id="KW-0808">Transferase</keyword>
<gene>
    <name evidence="4" type="ORF">AVDCRST_MAG56-2684</name>
</gene>
<evidence type="ECO:0000259" key="2">
    <source>
        <dbReference type="Pfam" id="PF00534"/>
    </source>
</evidence>
<evidence type="ECO:0008006" key="5">
    <source>
        <dbReference type="Google" id="ProtNLM"/>
    </source>
</evidence>
<dbReference type="CDD" id="cd03809">
    <property type="entry name" value="GT4_MtfB-like"/>
    <property type="match status" value="1"/>
</dbReference>
<dbReference type="EMBL" id="CADCTQ010000233">
    <property type="protein sequence ID" value="CAA9263911.1"/>
    <property type="molecule type" value="Genomic_DNA"/>
</dbReference>
<organism evidence="4">
    <name type="scientific">uncultured Cytophagales bacterium</name>
    <dbReference type="NCBI Taxonomy" id="158755"/>
    <lineage>
        <taxon>Bacteria</taxon>
        <taxon>Pseudomonadati</taxon>
        <taxon>Bacteroidota</taxon>
        <taxon>Sphingobacteriia</taxon>
        <taxon>Sphingobacteriales</taxon>
        <taxon>environmental samples</taxon>
    </lineage>
</organism>
<evidence type="ECO:0000256" key="1">
    <source>
        <dbReference type="ARBA" id="ARBA00022679"/>
    </source>
</evidence>
<name>A0A6J4IWI3_9SPHI</name>
<dbReference type="Pfam" id="PF13439">
    <property type="entry name" value="Glyco_transf_4"/>
    <property type="match status" value="1"/>
</dbReference>
<evidence type="ECO:0000259" key="3">
    <source>
        <dbReference type="Pfam" id="PF13439"/>
    </source>
</evidence>
<dbReference type="PANTHER" id="PTHR46401">
    <property type="entry name" value="GLYCOSYLTRANSFERASE WBBK-RELATED"/>
    <property type="match status" value="1"/>
</dbReference>
<feature type="domain" description="Glycosyl transferase family 1" evidence="2">
    <location>
        <begin position="189"/>
        <end position="338"/>
    </location>
</feature>
<proteinExistence type="predicted"/>
<dbReference type="InterPro" id="IPR028098">
    <property type="entry name" value="Glyco_trans_4-like_N"/>
</dbReference>
<accession>A0A6J4IWI3</accession>
<dbReference type="SUPFAM" id="SSF53756">
    <property type="entry name" value="UDP-Glycosyltransferase/glycogen phosphorylase"/>
    <property type="match status" value="1"/>
</dbReference>
<dbReference type="Pfam" id="PF00534">
    <property type="entry name" value="Glycos_transf_1"/>
    <property type="match status" value="1"/>
</dbReference>
<sequence length="380" mass="42739">MLNDQFSGVQYSIENLLRAMGNGGTPSSGSELLLSADYRGSLRDNARFATKKVDFSTTNRVKRIYYEHFRLPAYFRRHGFDLYHAPGYILPYYARLPSVLTVHDLIALDYPEYCQYETAAYFNLCLPRSIRRADRIIAVSDRVKADILRRFNVEADAIAVIHHGVEKEFKRIVSPDALQRVSRTYGLPEKFLLFVGNLEPKKNLSRLIEAFLHLKRHAGIVHKLVIAGKKGWKYEALFRQLGQQEAAGEVMLTGYVAREDMPAIYSLADLFVFPSLYEGFGLPVLEAMACGTPVLTSTAGALPEITGGLYPQADPLDAGDLARKMHLLLTDAGLREKNVRHGTARAGAFSWEKAARQTLRVYEEVLHGKRAGRRMEDGVI</sequence>
<dbReference type="InterPro" id="IPR001296">
    <property type="entry name" value="Glyco_trans_1"/>
</dbReference>
<evidence type="ECO:0000313" key="4">
    <source>
        <dbReference type="EMBL" id="CAA9263911.1"/>
    </source>
</evidence>
<dbReference type="GO" id="GO:0009103">
    <property type="term" value="P:lipopolysaccharide biosynthetic process"/>
    <property type="evidence" value="ECO:0007669"/>
    <property type="project" value="TreeGrafter"/>
</dbReference>
<feature type="domain" description="Glycosyltransferase subfamily 4-like N-terminal" evidence="3">
    <location>
        <begin position="34"/>
        <end position="168"/>
    </location>
</feature>
<protein>
    <recommendedName>
        <fullName evidence="5">Glycosyl transferase, group 1</fullName>
    </recommendedName>
</protein>
<dbReference type="AlphaFoldDB" id="A0A6J4IWI3"/>
<dbReference type="PANTHER" id="PTHR46401:SF2">
    <property type="entry name" value="GLYCOSYLTRANSFERASE WBBK-RELATED"/>
    <property type="match status" value="1"/>
</dbReference>